<evidence type="ECO:0000256" key="1">
    <source>
        <dbReference type="SAM" id="Phobius"/>
    </source>
</evidence>
<dbReference type="InterPro" id="IPR036291">
    <property type="entry name" value="NAD(P)-bd_dom_sf"/>
</dbReference>
<evidence type="ECO:0000313" key="2">
    <source>
        <dbReference type="EMBL" id="KAL3421158.1"/>
    </source>
</evidence>
<keyword evidence="1" id="KW-0472">Membrane</keyword>
<dbReference type="PANTHER" id="PTHR43550:SF3">
    <property type="entry name" value="3-KETODIHYDROSPHINGOSINE REDUCTASE"/>
    <property type="match status" value="1"/>
</dbReference>
<reference evidence="2 3" key="1">
    <citation type="submission" date="2024-06" db="EMBL/GenBank/DDBJ databases">
        <title>Complete genome of Phlyctema vagabunda strain 19-DSS-EL-015.</title>
        <authorList>
            <person name="Fiorenzani C."/>
        </authorList>
    </citation>
    <scope>NUCLEOTIDE SEQUENCE [LARGE SCALE GENOMIC DNA]</scope>
    <source>
        <strain evidence="2 3">19-DSS-EL-015</strain>
    </source>
</reference>
<comment type="caution">
    <text evidence="2">The sequence shown here is derived from an EMBL/GenBank/DDBJ whole genome shotgun (WGS) entry which is preliminary data.</text>
</comment>
<accession>A0ABR4PCW7</accession>
<evidence type="ECO:0000313" key="3">
    <source>
        <dbReference type="Proteomes" id="UP001629113"/>
    </source>
</evidence>
<feature type="transmembrane region" description="Helical" evidence="1">
    <location>
        <begin position="278"/>
        <end position="295"/>
    </location>
</feature>
<dbReference type="EMBL" id="JBFCZG010000006">
    <property type="protein sequence ID" value="KAL3421158.1"/>
    <property type="molecule type" value="Genomic_DNA"/>
</dbReference>
<dbReference type="PRINTS" id="PR00081">
    <property type="entry name" value="GDHRDH"/>
</dbReference>
<dbReference type="Gene3D" id="3.40.50.720">
    <property type="entry name" value="NAD(P)-binding Rossmann-like Domain"/>
    <property type="match status" value="1"/>
</dbReference>
<dbReference type="Proteomes" id="UP001629113">
    <property type="component" value="Unassembled WGS sequence"/>
</dbReference>
<organism evidence="2 3">
    <name type="scientific">Phlyctema vagabunda</name>
    <dbReference type="NCBI Taxonomy" id="108571"/>
    <lineage>
        <taxon>Eukaryota</taxon>
        <taxon>Fungi</taxon>
        <taxon>Dikarya</taxon>
        <taxon>Ascomycota</taxon>
        <taxon>Pezizomycotina</taxon>
        <taxon>Leotiomycetes</taxon>
        <taxon>Helotiales</taxon>
        <taxon>Dermateaceae</taxon>
        <taxon>Phlyctema</taxon>
    </lineage>
</organism>
<keyword evidence="3" id="KW-1185">Reference proteome</keyword>
<gene>
    <name evidence="2" type="ORF">PVAG01_07603</name>
</gene>
<dbReference type="Pfam" id="PF00106">
    <property type="entry name" value="adh_short"/>
    <property type="match status" value="1"/>
</dbReference>
<proteinExistence type="predicted"/>
<keyword evidence="1" id="KW-1133">Transmembrane helix</keyword>
<dbReference type="InterPro" id="IPR002347">
    <property type="entry name" value="SDR_fam"/>
</dbReference>
<dbReference type="PANTHER" id="PTHR43550">
    <property type="entry name" value="3-KETODIHYDROSPHINGOSINE REDUCTASE"/>
    <property type="match status" value="1"/>
</dbReference>
<feature type="transmembrane region" description="Helical" evidence="1">
    <location>
        <begin position="147"/>
        <end position="165"/>
    </location>
</feature>
<protein>
    <submittedName>
        <fullName evidence="2">Short chain dehydrogenase reductase family</fullName>
    </submittedName>
</protein>
<dbReference type="SUPFAM" id="SSF51735">
    <property type="entry name" value="NAD(P)-binding Rossmann-fold domains"/>
    <property type="match status" value="1"/>
</dbReference>
<name>A0ABR4PCW7_9HELO</name>
<keyword evidence="1" id="KW-0812">Transmembrane</keyword>
<sequence length="321" mass="34909">MTKFKTEGLRVVIAGGSRGLGKCLAMELAKRGAHILLLARGKGNLEVAKAEVLSCRKSPEQVVDAIATDLCDYSGVKDALKQFGVVPDIVFCVAGGSNPSQIGFLADLSPEGLTSCLESNYYSAIFVTQICLQLWIHKPSPDRTRHVVFVSSAAAFVGLPGYIAYTPPKAAIRAFADTLRQELLLYGGTDAYQVHSAFPGAFITDSFLAEQASKPEITKIMEGSNISDENLQETVPSALTIAKKILVGLDKGYFSITSDWESALILNNMRGPSPPDNLLLDIFLAFIAFLAWPFIRRDFDRKTSNYGRRNRANLLSGHSEI</sequence>